<dbReference type="EC" id="2.3.2.27" evidence="5 21"/>
<comment type="subcellular location">
    <subcellularLocation>
        <location evidence="2">Nucleus</location>
        <location evidence="2">Nucleoplasm</location>
    </subcellularLocation>
</comment>
<dbReference type="InterPro" id="IPR013915">
    <property type="entry name" value="Prp19_cc"/>
</dbReference>
<dbReference type="InterPro" id="IPR003613">
    <property type="entry name" value="Ubox_domain"/>
</dbReference>
<dbReference type="Pfam" id="PF08606">
    <property type="entry name" value="Prp19"/>
    <property type="match status" value="1"/>
</dbReference>
<dbReference type="SMART" id="SM00320">
    <property type="entry name" value="WD40"/>
    <property type="match status" value="6"/>
</dbReference>
<dbReference type="GO" id="GO:0006281">
    <property type="term" value="P:DNA repair"/>
    <property type="evidence" value="ECO:0007669"/>
    <property type="project" value="UniProtKB-KW"/>
</dbReference>
<dbReference type="CDD" id="cd00200">
    <property type="entry name" value="WD40"/>
    <property type="match status" value="1"/>
</dbReference>
<dbReference type="OrthoDB" id="687049at2759"/>
<evidence type="ECO:0000256" key="13">
    <source>
        <dbReference type="ARBA" id="ARBA00022763"/>
    </source>
</evidence>
<keyword evidence="14" id="KW-0863">Zinc-finger</keyword>
<comment type="similarity">
    <text evidence="4 21">Belongs to the WD repeat PRP19 family.</text>
</comment>
<dbReference type="GO" id="GO:0000398">
    <property type="term" value="P:mRNA splicing, via spliceosome"/>
    <property type="evidence" value="ECO:0007669"/>
    <property type="project" value="InterPro"/>
</dbReference>
<dbReference type="InterPro" id="IPR036322">
    <property type="entry name" value="WD40_repeat_dom_sf"/>
</dbReference>
<evidence type="ECO:0000256" key="2">
    <source>
        <dbReference type="ARBA" id="ARBA00004642"/>
    </source>
</evidence>
<name>A0A2P4X746_9STRA</name>
<dbReference type="AlphaFoldDB" id="A0A2P4X746"/>
<keyword evidence="11 21" id="KW-0747">Spliceosome</keyword>
<keyword evidence="8 21" id="KW-0507">mRNA processing</keyword>
<dbReference type="PROSITE" id="PS51698">
    <property type="entry name" value="U_BOX"/>
    <property type="match status" value="1"/>
</dbReference>
<dbReference type="GO" id="GO:0005654">
    <property type="term" value="C:nucleoplasm"/>
    <property type="evidence" value="ECO:0007669"/>
    <property type="project" value="UniProtKB-SubCell"/>
</dbReference>
<evidence type="ECO:0000256" key="23">
    <source>
        <dbReference type="SAM" id="MobiDB-lite"/>
    </source>
</evidence>
<feature type="repeat" description="WD" evidence="20">
    <location>
        <begin position="396"/>
        <end position="437"/>
    </location>
</feature>
<evidence type="ECO:0000256" key="8">
    <source>
        <dbReference type="ARBA" id="ARBA00022664"/>
    </source>
</evidence>
<keyword evidence="17 21" id="KW-0508">mRNA splicing</keyword>
<dbReference type="GO" id="GO:0008270">
    <property type="term" value="F:zinc ion binding"/>
    <property type="evidence" value="ECO:0007669"/>
    <property type="project" value="UniProtKB-KW"/>
</dbReference>
<dbReference type="Pfam" id="PF00400">
    <property type="entry name" value="WD40"/>
    <property type="match status" value="4"/>
</dbReference>
<keyword evidence="9 21" id="KW-0808">Transferase</keyword>
<feature type="domain" description="U-box" evidence="24">
    <location>
        <begin position="1"/>
        <end position="72"/>
    </location>
</feature>
<evidence type="ECO:0000256" key="1">
    <source>
        <dbReference type="ARBA" id="ARBA00000900"/>
    </source>
</evidence>
<dbReference type="GO" id="GO:0000974">
    <property type="term" value="C:Prp19 complex"/>
    <property type="evidence" value="ECO:0007669"/>
    <property type="project" value="UniProtKB-UniRule"/>
</dbReference>
<dbReference type="InterPro" id="IPR020472">
    <property type="entry name" value="WD40_PAC1"/>
</dbReference>
<evidence type="ECO:0000256" key="17">
    <source>
        <dbReference type="ARBA" id="ARBA00023187"/>
    </source>
</evidence>
<sequence length="490" mass="52929">MLCSLSGQVPVEPVVSLKSGHVFEKRLLLKYLAQNQQRCPVTGDELDADKDLLPLQPAPSSKSATSTNGSVLAPEAASIPQLLGAFQSEWDAVMLETFTLKQHLEQTRQELSHALYQHDAACRVIARLNAENATLKERVTQLASGAEEDVDMAAQDGAALAPEVLANVEAKQKELAKKRKDFKKKDGPQRAALLSGLDGWSMTSSHTLHDSDKPGVTCVAIDNKRPTLVATGGVDKHAKIFDTQKQQLVATLTGHAKKLSHVEFHPTADMVLTASHDKTVKLWTPKDEGYSVGYTLDGFDDAVTSASIHPTGNYVLSSSLDATWAIHDVRRGQLLSRYTLNGELSMPDPAAGKPKKAANEARCARFHPDGGIFGTAAKSKLVQMWAVNSLSNVVTFEGHAAPVTALGFSENGYHLASGSEDGVVKLWDLRKATSFFELDLKKTQPKLKLGAIHSINFDASGSHLAVASAHSVQVLKEVSKNHWEVIKTLS</sequence>
<comment type="caution">
    <text evidence="25">The sequence shown here is derived from an EMBL/GenBank/DDBJ whole genome shotgun (WGS) entry which is preliminary data.</text>
</comment>
<evidence type="ECO:0000256" key="18">
    <source>
        <dbReference type="ARBA" id="ARBA00023204"/>
    </source>
</evidence>
<feature type="compositionally biased region" description="Polar residues" evidence="23">
    <location>
        <begin position="58"/>
        <end position="69"/>
    </location>
</feature>
<keyword evidence="26" id="KW-1185">Reference proteome</keyword>
<evidence type="ECO:0000313" key="26">
    <source>
        <dbReference type="Proteomes" id="UP000237271"/>
    </source>
</evidence>
<evidence type="ECO:0000256" key="19">
    <source>
        <dbReference type="ARBA" id="ARBA00023242"/>
    </source>
</evidence>
<evidence type="ECO:0000256" key="12">
    <source>
        <dbReference type="ARBA" id="ARBA00022737"/>
    </source>
</evidence>
<keyword evidence="7 20" id="KW-0853">WD repeat</keyword>
<keyword evidence="12" id="KW-0677">Repeat</keyword>
<dbReference type="InterPro" id="IPR055340">
    <property type="entry name" value="RING-Ubox_PRP19"/>
</dbReference>
<dbReference type="PANTHER" id="PTHR43995:SF1">
    <property type="entry name" value="PRE-MRNA-PROCESSING FACTOR 19"/>
    <property type="match status" value="1"/>
</dbReference>
<dbReference type="Gene3D" id="2.130.10.10">
    <property type="entry name" value="YVTN repeat-like/Quinoprotein amine dehydrogenase"/>
    <property type="match status" value="1"/>
</dbReference>
<evidence type="ECO:0000256" key="4">
    <source>
        <dbReference type="ARBA" id="ARBA00006388"/>
    </source>
</evidence>
<evidence type="ECO:0000256" key="20">
    <source>
        <dbReference type="PROSITE-ProRule" id="PRU00221"/>
    </source>
</evidence>
<dbReference type="InterPro" id="IPR015943">
    <property type="entry name" value="WD40/YVTN_repeat-like_dom_sf"/>
</dbReference>
<dbReference type="InterPro" id="IPR004181">
    <property type="entry name" value="Znf_MIZ"/>
</dbReference>
<keyword evidence="18 21" id="KW-0234">DNA repair</keyword>
<dbReference type="PROSITE" id="PS00678">
    <property type="entry name" value="WD_REPEATS_1"/>
    <property type="match status" value="1"/>
</dbReference>
<evidence type="ECO:0000313" key="25">
    <source>
        <dbReference type="EMBL" id="POM61377.1"/>
    </source>
</evidence>
<organism evidence="25 26">
    <name type="scientific">Phytophthora palmivora</name>
    <dbReference type="NCBI Taxonomy" id="4796"/>
    <lineage>
        <taxon>Eukaryota</taxon>
        <taxon>Sar</taxon>
        <taxon>Stramenopiles</taxon>
        <taxon>Oomycota</taxon>
        <taxon>Peronosporomycetes</taxon>
        <taxon>Peronosporales</taxon>
        <taxon>Peronosporaceae</taxon>
        <taxon>Phytophthora</taxon>
    </lineage>
</organism>
<dbReference type="FunFam" id="3.30.40.10:FF:000027">
    <property type="entry name" value="Pre-mRNA-processing factor 19, putative"/>
    <property type="match status" value="1"/>
</dbReference>
<dbReference type="GO" id="GO:0061630">
    <property type="term" value="F:ubiquitin protein ligase activity"/>
    <property type="evidence" value="ECO:0007669"/>
    <property type="project" value="UniProtKB-UniRule"/>
</dbReference>
<dbReference type="PRINTS" id="PR00320">
    <property type="entry name" value="GPROTEINBRPT"/>
</dbReference>
<evidence type="ECO:0000256" key="14">
    <source>
        <dbReference type="ARBA" id="ARBA00022771"/>
    </source>
</evidence>
<dbReference type="SUPFAM" id="SSF57850">
    <property type="entry name" value="RING/U-box"/>
    <property type="match status" value="1"/>
</dbReference>
<evidence type="ECO:0000256" key="15">
    <source>
        <dbReference type="ARBA" id="ARBA00022786"/>
    </source>
</evidence>
<feature type="repeat" description="WD" evidence="20">
    <location>
        <begin position="252"/>
        <end position="283"/>
    </location>
</feature>
<dbReference type="InterPro" id="IPR019775">
    <property type="entry name" value="WD40_repeat_CS"/>
</dbReference>
<feature type="region of interest" description="Disordered" evidence="23">
    <location>
        <begin position="50"/>
        <end position="69"/>
    </location>
</feature>
<dbReference type="GO" id="GO:0005737">
    <property type="term" value="C:cytoplasm"/>
    <property type="evidence" value="ECO:0007669"/>
    <property type="project" value="TreeGrafter"/>
</dbReference>
<dbReference type="Proteomes" id="UP000237271">
    <property type="component" value="Unassembled WGS sequence"/>
</dbReference>
<evidence type="ECO:0000256" key="7">
    <source>
        <dbReference type="ARBA" id="ARBA00022574"/>
    </source>
</evidence>
<gene>
    <name evidence="25" type="ORF">PHPALM_29616</name>
</gene>
<dbReference type="PANTHER" id="PTHR43995">
    <property type="entry name" value="PRE-MRNA-PROCESSING FACTOR 19"/>
    <property type="match status" value="1"/>
</dbReference>
<evidence type="ECO:0000256" key="3">
    <source>
        <dbReference type="ARBA" id="ARBA00004906"/>
    </source>
</evidence>
<keyword evidence="13 21" id="KW-0227">DNA damage</keyword>
<protein>
    <recommendedName>
        <fullName evidence="6 21">Pre-mRNA-processing factor 19</fullName>
        <ecNumber evidence="5 21">2.3.2.27</ecNumber>
    </recommendedName>
</protein>
<keyword evidence="10" id="KW-0479">Metal-binding</keyword>
<dbReference type="CDD" id="cd16656">
    <property type="entry name" value="RING-Ubox_PRP19"/>
    <property type="match status" value="1"/>
</dbReference>
<comment type="catalytic activity">
    <reaction evidence="1 21">
        <text>S-ubiquitinyl-[E2 ubiquitin-conjugating enzyme]-L-cysteine + [acceptor protein]-L-lysine = [E2 ubiquitin-conjugating enzyme]-L-cysteine + N(6)-ubiquitinyl-[acceptor protein]-L-lysine.</text>
        <dbReference type="EC" id="2.3.2.27"/>
    </reaction>
</comment>
<keyword evidence="22" id="KW-0175">Coiled coil</keyword>
<proteinExistence type="inferred from homology"/>
<dbReference type="PROSITE" id="PS50294">
    <property type="entry name" value="WD_REPEATS_REGION"/>
    <property type="match status" value="2"/>
</dbReference>
<evidence type="ECO:0000256" key="5">
    <source>
        <dbReference type="ARBA" id="ARBA00012483"/>
    </source>
</evidence>
<dbReference type="Gene3D" id="3.30.40.10">
    <property type="entry name" value="Zinc/RING finger domain, C3HC4 (zinc finger)"/>
    <property type="match status" value="1"/>
</dbReference>
<evidence type="ECO:0000259" key="24">
    <source>
        <dbReference type="PROSITE" id="PS51698"/>
    </source>
</evidence>
<dbReference type="GO" id="GO:0071006">
    <property type="term" value="C:U2-type catalytic step 1 spliceosome"/>
    <property type="evidence" value="ECO:0007669"/>
    <property type="project" value="TreeGrafter"/>
</dbReference>
<reference evidence="25 26" key="1">
    <citation type="journal article" date="2017" name="Genome Biol. Evol.">
        <title>Phytophthora megakarya and P. palmivora, closely related causal agents of cacao black pod rot, underwent increases in genome sizes and gene numbers by different mechanisms.</title>
        <authorList>
            <person name="Ali S.S."/>
            <person name="Shao J."/>
            <person name="Lary D.J."/>
            <person name="Kronmiller B."/>
            <person name="Shen D."/>
            <person name="Strem M.D."/>
            <person name="Amoako-Attah I."/>
            <person name="Akrofi A.Y."/>
            <person name="Begoude B.A."/>
            <person name="Ten Hoopen G.M."/>
            <person name="Coulibaly K."/>
            <person name="Kebe B.I."/>
            <person name="Melnick R.L."/>
            <person name="Guiltinan M.J."/>
            <person name="Tyler B.M."/>
            <person name="Meinhardt L.W."/>
            <person name="Bailey B.A."/>
        </authorList>
    </citation>
    <scope>NUCLEOTIDE SEQUENCE [LARGE SCALE GENOMIC DNA]</scope>
    <source>
        <strain evidence="26">sbr112.9</strain>
    </source>
</reference>
<dbReference type="InterPro" id="IPR001680">
    <property type="entry name" value="WD40_rpt"/>
</dbReference>
<keyword evidence="19 21" id="KW-0539">Nucleus</keyword>
<comment type="function">
    <text evidence="21">Ubiquitin-protein ligase which is mainly involved pre-mRNA splicing and DNA repair. Required for pre-mRNA splicing as component of the spliceosome.</text>
</comment>
<evidence type="ECO:0000256" key="16">
    <source>
        <dbReference type="ARBA" id="ARBA00022833"/>
    </source>
</evidence>
<evidence type="ECO:0000256" key="21">
    <source>
        <dbReference type="RuleBase" id="RU367101"/>
    </source>
</evidence>
<dbReference type="InterPro" id="IPR038959">
    <property type="entry name" value="Prp19"/>
</dbReference>
<accession>A0A2P4X746</accession>
<dbReference type="SMART" id="SM00504">
    <property type="entry name" value="Ubox"/>
    <property type="match status" value="1"/>
</dbReference>
<evidence type="ECO:0000256" key="6">
    <source>
        <dbReference type="ARBA" id="ARBA00015618"/>
    </source>
</evidence>
<comment type="pathway">
    <text evidence="3 21">Protein modification; protein ubiquitination.</text>
</comment>
<dbReference type="Pfam" id="PF11789">
    <property type="entry name" value="zf-Nse"/>
    <property type="match status" value="1"/>
</dbReference>
<evidence type="ECO:0000256" key="9">
    <source>
        <dbReference type="ARBA" id="ARBA00022679"/>
    </source>
</evidence>
<dbReference type="InterPro" id="IPR013083">
    <property type="entry name" value="Znf_RING/FYVE/PHD"/>
</dbReference>
<dbReference type="PROSITE" id="PS50082">
    <property type="entry name" value="WD_REPEATS_2"/>
    <property type="match status" value="2"/>
</dbReference>
<feature type="non-terminal residue" evidence="25">
    <location>
        <position position="490"/>
    </location>
</feature>
<dbReference type="GO" id="GO:0070534">
    <property type="term" value="P:protein K63-linked ubiquitination"/>
    <property type="evidence" value="ECO:0007669"/>
    <property type="project" value="UniProtKB-UniRule"/>
</dbReference>
<keyword evidence="15 21" id="KW-0833">Ubl conjugation pathway</keyword>
<keyword evidence="16" id="KW-0862">Zinc</keyword>
<evidence type="ECO:0000256" key="22">
    <source>
        <dbReference type="SAM" id="Coils"/>
    </source>
</evidence>
<dbReference type="EMBL" id="NCKW01016042">
    <property type="protein sequence ID" value="POM61377.1"/>
    <property type="molecule type" value="Genomic_DNA"/>
</dbReference>
<evidence type="ECO:0000256" key="10">
    <source>
        <dbReference type="ARBA" id="ARBA00022723"/>
    </source>
</evidence>
<dbReference type="UniPathway" id="UPA00143"/>
<comment type="subunit">
    <text evidence="21">Homotetramer.</text>
</comment>
<feature type="coiled-coil region" evidence="22">
    <location>
        <begin position="125"/>
        <end position="185"/>
    </location>
</feature>
<evidence type="ECO:0000256" key="11">
    <source>
        <dbReference type="ARBA" id="ARBA00022728"/>
    </source>
</evidence>
<dbReference type="SUPFAM" id="SSF50978">
    <property type="entry name" value="WD40 repeat-like"/>
    <property type="match status" value="1"/>
</dbReference>